<sequence length="101" mass="11606">MAEINQDEYSEWTLCDAFCDPGFQRRYKLSEEGVQLENSLETRSCPADDLKCGLSLGLPAVAFFLMIGLIYWFCRRHSDESTELRRGHARLVNYQSALNHA</sequence>
<evidence type="ECO:0000313" key="4">
    <source>
        <dbReference type="Proteomes" id="UP000001307"/>
    </source>
</evidence>
<keyword evidence="1" id="KW-0472">Membrane</keyword>
<proteinExistence type="predicted"/>
<name>E4XK12_OIKDI</name>
<keyword evidence="1" id="KW-1133">Transmembrane helix</keyword>
<dbReference type="InterPro" id="IPR036383">
    <property type="entry name" value="TSP1_rpt_sf"/>
</dbReference>
<protein>
    <submittedName>
        <fullName evidence="2">Uncharacterized protein</fullName>
    </submittedName>
</protein>
<dbReference type="SUPFAM" id="SSF82895">
    <property type="entry name" value="TSP-1 type 1 repeat"/>
    <property type="match status" value="1"/>
</dbReference>
<dbReference type="InParanoid" id="E4XK12"/>
<accession>E4XK12</accession>
<dbReference type="AlphaFoldDB" id="E4XK12"/>
<dbReference type="EMBL" id="FN653063">
    <property type="protein sequence ID" value="CBY24788.1"/>
    <property type="molecule type" value="Genomic_DNA"/>
</dbReference>
<dbReference type="Proteomes" id="UP000001307">
    <property type="component" value="Unassembled WGS sequence"/>
</dbReference>
<gene>
    <name evidence="2" type="ORF">GSOID_T00012961001</name>
    <name evidence="3" type="ORF">GSOID_T00029196001</name>
</gene>
<keyword evidence="1" id="KW-0812">Transmembrane</keyword>
<keyword evidence="4" id="KW-1185">Reference proteome</keyword>
<reference evidence="2" key="1">
    <citation type="journal article" date="2010" name="Science">
        <title>Plasticity of animal genome architecture unmasked by rapid evolution of a pelagic tunicate.</title>
        <authorList>
            <person name="Denoeud F."/>
            <person name="Henriet S."/>
            <person name="Mungpakdee S."/>
            <person name="Aury J.M."/>
            <person name="Da Silva C."/>
            <person name="Brinkmann H."/>
            <person name="Mikhaleva J."/>
            <person name="Olsen L.C."/>
            <person name="Jubin C."/>
            <person name="Canestro C."/>
            <person name="Bouquet J.M."/>
            <person name="Danks G."/>
            <person name="Poulain J."/>
            <person name="Campsteijn C."/>
            <person name="Adamski M."/>
            <person name="Cross I."/>
            <person name="Yadetie F."/>
            <person name="Muffato M."/>
            <person name="Louis A."/>
            <person name="Butcher S."/>
            <person name="Tsagkogeorga G."/>
            <person name="Konrad A."/>
            <person name="Singh S."/>
            <person name="Jensen M.F."/>
            <person name="Cong E.H."/>
            <person name="Eikeseth-Otteraa H."/>
            <person name="Noel B."/>
            <person name="Anthouard V."/>
            <person name="Porcel B.M."/>
            <person name="Kachouri-Lafond R."/>
            <person name="Nishino A."/>
            <person name="Ugolini M."/>
            <person name="Chourrout P."/>
            <person name="Nishida H."/>
            <person name="Aasland R."/>
            <person name="Huzurbazar S."/>
            <person name="Westhof E."/>
            <person name="Delsuc F."/>
            <person name="Lehrach H."/>
            <person name="Reinhardt R."/>
            <person name="Weissenbach J."/>
            <person name="Roy S.W."/>
            <person name="Artiguenave F."/>
            <person name="Postlethwait J.H."/>
            <person name="Manak J.R."/>
            <person name="Thompson E.M."/>
            <person name="Jaillon O."/>
            <person name="Du Pasquier L."/>
            <person name="Boudinot P."/>
            <person name="Liberles D.A."/>
            <person name="Volff J.N."/>
            <person name="Philippe H."/>
            <person name="Lenhard B."/>
            <person name="Roest Crollius H."/>
            <person name="Wincker P."/>
            <person name="Chourrout D."/>
        </authorList>
    </citation>
    <scope>NUCLEOTIDE SEQUENCE [LARGE SCALE GENOMIC DNA]</scope>
</reference>
<feature type="transmembrane region" description="Helical" evidence="1">
    <location>
        <begin position="56"/>
        <end position="74"/>
    </location>
</feature>
<evidence type="ECO:0000256" key="1">
    <source>
        <dbReference type="SAM" id="Phobius"/>
    </source>
</evidence>
<evidence type="ECO:0000313" key="3">
    <source>
        <dbReference type="EMBL" id="CBY31971.1"/>
    </source>
</evidence>
<organism evidence="2">
    <name type="scientific">Oikopleura dioica</name>
    <name type="common">Tunicate</name>
    <dbReference type="NCBI Taxonomy" id="34765"/>
    <lineage>
        <taxon>Eukaryota</taxon>
        <taxon>Metazoa</taxon>
        <taxon>Chordata</taxon>
        <taxon>Tunicata</taxon>
        <taxon>Appendicularia</taxon>
        <taxon>Copelata</taxon>
        <taxon>Oikopleuridae</taxon>
        <taxon>Oikopleura</taxon>
    </lineage>
</organism>
<dbReference type="EMBL" id="FN654325">
    <property type="protein sequence ID" value="CBY31971.1"/>
    <property type="molecule type" value="Genomic_DNA"/>
</dbReference>
<dbReference type="Proteomes" id="UP000011014">
    <property type="component" value="Unassembled WGS sequence"/>
</dbReference>
<evidence type="ECO:0000313" key="2">
    <source>
        <dbReference type="EMBL" id="CBY24788.1"/>
    </source>
</evidence>